<dbReference type="PANTHER" id="PTHR23259">
    <property type="entry name" value="RIDDLE"/>
    <property type="match status" value="1"/>
</dbReference>
<feature type="domain" description="EGF-like" evidence="5">
    <location>
        <begin position="416"/>
        <end position="450"/>
    </location>
</feature>
<dbReference type="InterPro" id="IPR002919">
    <property type="entry name" value="TIL_dom"/>
</dbReference>
<dbReference type="InterPro" id="IPR000742">
    <property type="entry name" value="EGF"/>
</dbReference>
<evidence type="ECO:0000256" key="2">
    <source>
        <dbReference type="ARBA" id="ARBA00023157"/>
    </source>
</evidence>
<accession>A0A336LYE3</accession>
<dbReference type="SMART" id="SM00181">
    <property type="entry name" value="EGF"/>
    <property type="match status" value="7"/>
</dbReference>
<feature type="region of interest" description="Disordered" evidence="3">
    <location>
        <begin position="24"/>
        <end position="51"/>
    </location>
</feature>
<dbReference type="Gene3D" id="2.10.25.10">
    <property type="entry name" value="Laminin"/>
    <property type="match status" value="9"/>
</dbReference>
<dbReference type="OMA" id="HEHFESC"/>
<dbReference type="Pfam" id="PF01826">
    <property type="entry name" value="TIL"/>
    <property type="match status" value="8"/>
</dbReference>
<evidence type="ECO:0000256" key="1">
    <source>
        <dbReference type="ARBA" id="ARBA00022690"/>
    </source>
</evidence>
<gene>
    <name evidence="6" type="primary">CSON007976</name>
</gene>
<evidence type="ECO:0000259" key="5">
    <source>
        <dbReference type="SMART" id="SM00181"/>
    </source>
</evidence>
<dbReference type="InterPro" id="IPR051368">
    <property type="entry name" value="SerProtInhib-TIL_Domain"/>
</dbReference>
<dbReference type="GO" id="GO:0030414">
    <property type="term" value="F:peptidase inhibitor activity"/>
    <property type="evidence" value="ECO:0007669"/>
    <property type="project" value="UniProtKB-KW"/>
</dbReference>
<dbReference type="VEuPathDB" id="VectorBase:CSON007976"/>
<feature type="domain" description="EGF-like" evidence="5">
    <location>
        <begin position="526"/>
        <end position="559"/>
    </location>
</feature>
<dbReference type="SUPFAM" id="SSF57567">
    <property type="entry name" value="Serine protease inhibitors"/>
    <property type="match status" value="9"/>
</dbReference>
<evidence type="ECO:0000256" key="3">
    <source>
        <dbReference type="SAM" id="MobiDB-lite"/>
    </source>
</evidence>
<feature type="domain" description="EGF-like" evidence="5">
    <location>
        <begin position="361"/>
        <end position="395"/>
    </location>
</feature>
<dbReference type="AlphaFoldDB" id="A0A336LYE3"/>
<protein>
    <submittedName>
        <fullName evidence="6">CSON007976 protein</fullName>
    </submittedName>
</protein>
<evidence type="ECO:0000256" key="4">
    <source>
        <dbReference type="SAM" id="SignalP"/>
    </source>
</evidence>
<feature type="domain" description="EGF-like" evidence="5">
    <location>
        <begin position="99"/>
        <end position="135"/>
    </location>
</feature>
<dbReference type="InterPro" id="IPR036084">
    <property type="entry name" value="Ser_inhib-like_sf"/>
</dbReference>
<evidence type="ECO:0000313" key="6">
    <source>
        <dbReference type="EMBL" id="SSX22995.1"/>
    </source>
</evidence>
<sequence length="723" mass="78994">MKYFLVLLTFSILSVDCKKTEKASNTTEHKNVVPEMSMAEDDDDSKTLSHGNKYSGSSSSCPACHCNCPVPKPIPIPHPRPPPPQCHRQNERHVSCYRRCNELCQDEAATCTEYSNCSPGCACHEGYVRINGLCVPNSQCRPIRKISKFQLNSKYFMQFFFSDTCGINEEFTHCRKSCSENCDQNSCNQHELCTSGCSCIRGYVRINGQCVPRSHCPVPPPPCVQCNAPREYKKPQCSRPNERYVSCYRRCNELCPNDLATCSESSSCSPGCACIEGFVRVNGVCVPRSNCQTCGANEVFTHCRRVCSESCNSNSCSQHEPCLSGCTCVQGCVRINGQCVPRSQCPQTCGANEHYAQCRSRCSEKCSQENCVETLDCTPGCNCNEGFVRINGVCVPKTQCLQTCGVNEHYSQCRSSCRESCNQGTCADTFACTPGCNCNEGYVRINGLCVPRSQCPQTCGLNEHFSQCTNLCSDRCSQENCVEAAVCRTGCACNQGFARINGVCVPRSSCPQTCGVNEHYAQCKSVCSESCNQDCVEATVCNPGCNCNQGFVRMNGVCVPRSNCPQTCGINEVFSQCKRPACAEQCEPCAIANAMCTSGCNCIDGYVRVNGVCVSRNSACANACGNNEFYSSCLRGEKCGRFCNPPADCNNNNNNNNNINNDNLDLLISTNNNNNNNGNNNNNNNNNGNNNNNNNINCNSGCFCSPPFKRASNGQCVRPNNCF</sequence>
<feature type="signal peptide" evidence="4">
    <location>
        <begin position="1"/>
        <end position="17"/>
    </location>
</feature>
<keyword evidence="4" id="KW-0732">Signal</keyword>
<feature type="chain" id="PRO_5016334835" evidence="4">
    <location>
        <begin position="18"/>
        <end position="723"/>
    </location>
</feature>
<name>A0A336LYE3_CULSO</name>
<feature type="domain" description="EGF-like" evidence="5">
    <location>
        <begin position="471"/>
        <end position="505"/>
    </location>
</feature>
<dbReference type="PANTHER" id="PTHR23259:SF69">
    <property type="entry name" value="GEO11767P1-RELATED"/>
    <property type="match status" value="1"/>
</dbReference>
<reference evidence="6" key="1">
    <citation type="submission" date="2018-07" db="EMBL/GenBank/DDBJ databases">
        <authorList>
            <person name="Quirk P.G."/>
            <person name="Krulwich T.A."/>
        </authorList>
    </citation>
    <scope>NUCLEOTIDE SEQUENCE</scope>
</reference>
<feature type="domain" description="EGF-like" evidence="5">
    <location>
        <begin position="250"/>
        <end position="286"/>
    </location>
</feature>
<dbReference type="CDD" id="cd19941">
    <property type="entry name" value="TIL"/>
    <property type="match status" value="5"/>
</dbReference>
<keyword evidence="2" id="KW-1015">Disulfide bond</keyword>
<feature type="domain" description="EGF-like" evidence="5">
    <location>
        <begin position="177"/>
        <end position="211"/>
    </location>
</feature>
<organism evidence="6">
    <name type="scientific">Culicoides sonorensis</name>
    <name type="common">Biting midge</name>
    <dbReference type="NCBI Taxonomy" id="179676"/>
    <lineage>
        <taxon>Eukaryota</taxon>
        <taxon>Metazoa</taxon>
        <taxon>Ecdysozoa</taxon>
        <taxon>Arthropoda</taxon>
        <taxon>Hexapoda</taxon>
        <taxon>Insecta</taxon>
        <taxon>Pterygota</taxon>
        <taxon>Neoptera</taxon>
        <taxon>Endopterygota</taxon>
        <taxon>Diptera</taxon>
        <taxon>Nematocera</taxon>
        <taxon>Chironomoidea</taxon>
        <taxon>Ceratopogonidae</taxon>
        <taxon>Ceratopogoninae</taxon>
        <taxon>Culicoides</taxon>
        <taxon>Monoculicoides</taxon>
    </lineage>
</organism>
<keyword evidence="1" id="KW-0646">Protease inhibitor</keyword>
<dbReference type="EMBL" id="UFQT01000300">
    <property type="protein sequence ID" value="SSX22995.1"/>
    <property type="molecule type" value="Genomic_DNA"/>
</dbReference>
<proteinExistence type="predicted"/>